<gene>
    <name evidence="1" type="ORF">CXT95_00665</name>
</gene>
<accession>A0AAX0WNP0</accession>
<dbReference type="EMBL" id="PJLB01000004">
    <property type="protein sequence ID" value="PND04975.1"/>
    <property type="molecule type" value="Genomic_DNA"/>
</dbReference>
<protein>
    <submittedName>
        <fullName evidence="1">Uncharacterized protein</fullName>
    </submittedName>
</protein>
<organism evidence="1 2">
    <name type="scientific">Akkermansia muciniphila</name>
    <dbReference type="NCBI Taxonomy" id="239935"/>
    <lineage>
        <taxon>Bacteria</taxon>
        <taxon>Pseudomonadati</taxon>
        <taxon>Verrucomicrobiota</taxon>
        <taxon>Verrucomicrobiia</taxon>
        <taxon>Verrucomicrobiales</taxon>
        <taxon>Akkermansiaceae</taxon>
        <taxon>Akkermansia</taxon>
    </lineage>
</organism>
<comment type="caution">
    <text evidence="1">The sequence shown here is derived from an EMBL/GenBank/DDBJ whole genome shotgun (WGS) entry which is preliminary data.</text>
</comment>
<sequence length="61" mass="6429">MGQPTVGSNPTLSAKLLLCRVQAMPVFAEQKKGDLSAVPILDNDIHQRMAKLTGELIPGAG</sequence>
<reference evidence="1 2" key="1">
    <citation type="journal article" date="2017" name="BMC Genomics">
        <title>Genome sequencing of 39 Akkermansia muciniphila isolates reveals its population structure, genomic and functional diverisity, and global distribution in mammalian gut microbiotas.</title>
        <authorList>
            <person name="Guo X."/>
            <person name="Li S."/>
            <person name="Zhang J."/>
            <person name="Wu F."/>
            <person name="Li X."/>
            <person name="Wu D."/>
            <person name="Zhang M."/>
            <person name="Ou Z."/>
            <person name="Jie Z."/>
            <person name="Yan Q."/>
            <person name="Li P."/>
            <person name="Yi J."/>
            <person name="Peng Y."/>
        </authorList>
    </citation>
    <scope>NUCLEOTIDE SEQUENCE [LARGE SCALE GENOMIC DNA]</scope>
    <source>
        <strain evidence="1 2">GP28</strain>
    </source>
</reference>
<name>A0AAX0WNP0_9BACT</name>
<proteinExistence type="predicted"/>
<dbReference type="AlphaFoldDB" id="A0AAX0WNP0"/>
<evidence type="ECO:0000313" key="1">
    <source>
        <dbReference type="EMBL" id="PND04975.1"/>
    </source>
</evidence>
<dbReference type="Proteomes" id="UP000236075">
    <property type="component" value="Unassembled WGS sequence"/>
</dbReference>
<evidence type="ECO:0000313" key="2">
    <source>
        <dbReference type="Proteomes" id="UP000236075"/>
    </source>
</evidence>